<keyword evidence="2" id="KW-0328">Glycosyltransferase</keyword>
<comment type="similarity">
    <text evidence="1">Belongs to the UDP-glycosyltransferase family.</text>
</comment>
<dbReference type="PANTHER" id="PTHR48043">
    <property type="entry name" value="EG:EG0003.4 PROTEIN-RELATED"/>
    <property type="match status" value="1"/>
</dbReference>
<dbReference type="GO" id="GO:0008194">
    <property type="term" value="F:UDP-glycosyltransferase activity"/>
    <property type="evidence" value="ECO:0007669"/>
    <property type="project" value="InterPro"/>
</dbReference>
<comment type="caution">
    <text evidence="5">The sequence shown here is derived from an EMBL/GenBank/DDBJ whole genome shotgun (WGS) entry which is preliminary data.</text>
</comment>
<evidence type="ECO:0000256" key="1">
    <source>
        <dbReference type="ARBA" id="ARBA00009995"/>
    </source>
</evidence>
<dbReference type="EMBL" id="JAVRBK010000005">
    <property type="protein sequence ID" value="KAK5643190.1"/>
    <property type="molecule type" value="Genomic_DNA"/>
</dbReference>
<evidence type="ECO:0000256" key="4">
    <source>
        <dbReference type="SAM" id="SignalP"/>
    </source>
</evidence>
<dbReference type="InterPro" id="IPR002213">
    <property type="entry name" value="UDP_glucos_trans"/>
</dbReference>
<feature type="signal peptide" evidence="4">
    <location>
        <begin position="1"/>
        <end position="16"/>
    </location>
</feature>
<dbReference type="SUPFAM" id="SSF53756">
    <property type="entry name" value="UDP-Glycosyltransferase/glycogen phosphorylase"/>
    <property type="match status" value="1"/>
</dbReference>
<reference evidence="5 6" key="1">
    <citation type="journal article" date="2024" name="Insects">
        <title>An Improved Chromosome-Level Genome Assembly of the Firefly Pyrocoelia pectoralis.</title>
        <authorList>
            <person name="Fu X."/>
            <person name="Meyer-Rochow V.B."/>
            <person name="Ballantyne L."/>
            <person name="Zhu X."/>
        </authorList>
    </citation>
    <scope>NUCLEOTIDE SEQUENCE [LARGE SCALE GENOMIC DNA]</scope>
    <source>
        <strain evidence="5">XCY_ONT2</strain>
    </source>
</reference>
<dbReference type="AlphaFoldDB" id="A0AAN7ZEK3"/>
<evidence type="ECO:0000256" key="2">
    <source>
        <dbReference type="ARBA" id="ARBA00022676"/>
    </source>
</evidence>
<sequence length="314" mass="35748">MKILLLLLVFLGAGAGADCYKILGLFGHPGYSHYSTFKPILSGLSERGHNLTVLGHFPTKSDNYRYIPLKHLAREPRHYFGFDTNLKRSWYEKYIAAYSIFELAKIPCETALSLKEYQDLLRGDESYDLIIAEFFNTNCMLLPLVEKFKIPFIGVQSHALMSWTNDFVGNPYNPSYIPNVYMGESNPMTFLQRMDNMFMILVDNFLFDYMENAIKVLTKTILGDNFLLPSNIMLSTSLILANTHFTIHGARPLVPNIIEIGGIHIGEGKRLPLEVSEKIKAHGKPKYTSYITCTSNKIAFIHNPASNRLDKEQF</sequence>
<name>A0AAN7ZEK3_9COLE</name>
<organism evidence="5 6">
    <name type="scientific">Pyrocoelia pectoralis</name>
    <dbReference type="NCBI Taxonomy" id="417401"/>
    <lineage>
        <taxon>Eukaryota</taxon>
        <taxon>Metazoa</taxon>
        <taxon>Ecdysozoa</taxon>
        <taxon>Arthropoda</taxon>
        <taxon>Hexapoda</taxon>
        <taxon>Insecta</taxon>
        <taxon>Pterygota</taxon>
        <taxon>Neoptera</taxon>
        <taxon>Endopterygota</taxon>
        <taxon>Coleoptera</taxon>
        <taxon>Polyphaga</taxon>
        <taxon>Elateriformia</taxon>
        <taxon>Elateroidea</taxon>
        <taxon>Lampyridae</taxon>
        <taxon>Lampyrinae</taxon>
        <taxon>Pyrocoelia</taxon>
    </lineage>
</organism>
<evidence type="ECO:0000256" key="3">
    <source>
        <dbReference type="ARBA" id="ARBA00022679"/>
    </source>
</evidence>
<dbReference type="InterPro" id="IPR050271">
    <property type="entry name" value="UDP-glycosyltransferase"/>
</dbReference>
<protein>
    <submittedName>
        <fullName evidence="5">Uncharacterized protein</fullName>
    </submittedName>
</protein>
<dbReference type="Pfam" id="PF00201">
    <property type="entry name" value="UDPGT"/>
    <property type="match status" value="1"/>
</dbReference>
<dbReference type="PANTHER" id="PTHR48043:SF114">
    <property type="entry name" value="IP04436P-RELATED"/>
    <property type="match status" value="1"/>
</dbReference>
<keyword evidence="4" id="KW-0732">Signal</keyword>
<evidence type="ECO:0000313" key="5">
    <source>
        <dbReference type="EMBL" id="KAK5643190.1"/>
    </source>
</evidence>
<evidence type="ECO:0000313" key="6">
    <source>
        <dbReference type="Proteomes" id="UP001329430"/>
    </source>
</evidence>
<keyword evidence="3" id="KW-0808">Transferase</keyword>
<keyword evidence="6" id="KW-1185">Reference proteome</keyword>
<accession>A0AAN7ZEK3</accession>
<gene>
    <name evidence="5" type="ORF">RI129_007035</name>
</gene>
<feature type="chain" id="PRO_5042983383" evidence="4">
    <location>
        <begin position="17"/>
        <end position="314"/>
    </location>
</feature>
<proteinExistence type="inferred from homology"/>
<dbReference type="Proteomes" id="UP001329430">
    <property type="component" value="Chromosome 5"/>
</dbReference>